<dbReference type="Gene3D" id="2.30.42.10">
    <property type="match status" value="1"/>
</dbReference>
<dbReference type="InterPro" id="IPR036034">
    <property type="entry name" value="PDZ_sf"/>
</dbReference>
<feature type="chain" id="PRO_5022802188" evidence="2">
    <location>
        <begin position="27"/>
        <end position="192"/>
    </location>
</feature>
<feature type="region of interest" description="Disordered" evidence="1">
    <location>
        <begin position="166"/>
        <end position="192"/>
    </location>
</feature>
<evidence type="ECO:0000313" key="5">
    <source>
        <dbReference type="Proteomes" id="UP000317421"/>
    </source>
</evidence>
<feature type="compositionally biased region" description="Low complexity" evidence="1">
    <location>
        <begin position="177"/>
        <end position="192"/>
    </location>
</feature>
<protein>
    <submittedName>
        <fullName evidence="4">PDZ domain (Also known as DHR or GLGF)</fullName>
    </submittedName>
</protein>
<name>A0A5C6AAN2_9BACT</name>
<organism evidence="4 5">
    <name type="scientific">Botrimarina colliarenosi</name>
    <dbReference type="NCBI Taxonomy" id="2528001"/>
    <lineage>
        <taxon>Bacteria</taxon>
        <taxon>Pseudomonadati</taxon>
        <taxon>Planctomycetota</taxon>
        <taxon>Planctomycetia</taxon>
        <taxon>Pirellulales</taxon>
        <taxon>Lacipirellulaceae</taxon>
        <taxon>Botrimarina</taxon>
    </lineage>
</organism>
<dbReference type="PROSITE" id="PS50106">
    <property type="entry name" value="PDZ"/>
    <property type="match status" value="1"/>
</dbReference>
<accession>A0A5C6AAN2</accession>
<gene>
    <name evidence="4" type="ORF">Pla108_32940</name>
</gene>
<comment type="caution">
    <text evidence="4">The sequence shown here is derived from an EMBL/GenBank/DDBJ whole genome shotgun (WGS) entry which is preliminary data.</text>
</comment>
<dbReference type="Pfam" id="PF17820">
    <property type="entry name" value="PDZ_6"/>
    <property type="match status" value="1"/>
</dbReference>
<dbReference type="SMART" id="SM00228">
    <property type="entry name" value="PDZ"/>
    <property type="match status" value="1"/>
</dbReference>
<dbReference type="InterPro" id="IPR001478">
    <property type="entry name" value="PDZ"/>
</dbReference>
<feature type="domain" description="PDZ" evidence="3">
    <location>
        <begin position="63"/>
        <end position="124"/>
    </location>
</feature>
<proteinExistence type="predicted"/>
<evidence type="ECO:0000259" key="3">
    <source>
        <dbReference type="PROSITE" id="PS50106"/>
    </source>
</evidence>
<dbReference type="InterPro" id="IPR041489">
    <property type="entry name" value="PDZ_6"/>
</dbReference>
<dbReference type="CDD" id="cd00136">
    <property type="entry name" value="PDZ_canonical"/>
    <property type="match status" value="1"/>
</dbReference>
<dbReference type="AlphaFoldDB" id="A0A5C6AAN2"/>
<feature type="signal peptide" evidence="2">
    <location>
        <begin position="1"/>
        <end position="26"/>
    </location>
</feature>
<evidence type="ECO:0000256" key="1">
    <source>
        <dbReference type="SAM" id="MobiDB-lite"/>
    </source>
</evidence>
<keyword evidence="5" id="KW-1185">Reference proteome</keyword>
<evidence type="ECO:0000313" key="4">
    <source>
        <dbReference type="EMBL" id="TWT96205.1"/>
    </source>
</evidence>
<dbReference type="RefSeq" id="WP_146445987.1">
    <property type="nucleotide sequence ID" value="NZ_SJPR01000004.1"/>
</dbReference>
<dbReference type="Proteomes" id="UP000317421">
    <property type="component" value="Unassembled WGS sequence"/>
</dbReference>
<dbReference type="EMBL" id="SJPR01000004">
    <property type="protein sequence ID" value="TWT96205.1"/>
    <property type="molecule type" value="Genomic_DNA"/>
</dbReference>
<dbReference type="SUPFAM" id="SSF50156">
    <property type="entry name" value="PDZ domain-like"/>
    <property type="match status" value="1"/>
</dbReference>
<dbReference type="OrthoDB" id="290637at2"/>
<reference evidence="4 5" key="1">
    <citation type="submission" date="2019-02" db="EMBL/GenBank/DDBJ databases">
        <title>Deep-cultivation of Planctomycetes and their phenomic and genomic characterization uncovers novel biology.</title>
        <authorList>
            <person name="Wiegand S."/>
            <person name="Jogler M."/>
            <person name="Boedeker C."/>
            <person name="Pinto D."/>
            <person name="Vollmers J."/>
            <person name="Rivas-Marin E."/>
            <person name="Kohn T."/>
            <person name="Peeters S.H."/>
            <person name="Heuer A."/>
            <person name="Rast P."/>
            <person name="Oberbeckmann S."/>
            <person name="Bunk B."/>
            <person name="Jeske O."/>
            <person name="Meyerdierks A."/>
            <person name="Storesund J.E."/>
            <person name="Kallscheuer N."/>
            <person name="Luecker S."/>
            <person name="Lage O.M."/>
            <person name="Pohl T."/>
            <person name="Merkel B.J."/>
            <person name="Hornburger P."/>
            <person name="Mueller R.-W."/>
            <person name="Bruemmer F."/>
            <person name="Labrenz M."/>
            <person name="Spormann A.M."/>
            <person name="Op Den Camp H."/>
            <person name="Overmann J."/>
            <person name="Amann R."/>
            <person name="Jetten M.S.M."/>
            <person name="Mascher T."/>
            <person name="Medema M.H."/>
            <person name="Devos D.P."/>
            <person name="Kaster A.-K."/>
            <person name="Ovreas L."/>
            <person name="Rohde M."/>
            <person name="Galperin M.Y."/>
            <person name="Jogler C."/>
        </authorList>
    </citation>
    <scope>NUCLEOTIDE SEQUENCE [LARGE SCALE GENOMIC DNA]</scope>
    <source>
        <strain evidence="4 5">Pla108</strain>
    </source>
</reference>
<evidence type="ECO:0000256" key="2">
    <source>
        <dbReference type="SAM" id="SignalP"/>
    </source>
</evidence>
<sequence length="192" mass="19011" precursor="true">MSRPASLAALSAVAAMVLGTGASAQAGHHCDGGWHPGPAPTVVGKPINWRPQPSVVPTRSWYFGMSLQITQSPFGRGLQVASVTPGSPAARAGLEAGDVLLSAGGVSLQGAYSNEHGVQLLQSAMGAGAPAPTAVATYTVAPSPSVQLTVVNVRTGQLTGVNVQPIATGGPAPTLTSPAPVASYPSPAVSAF</sequence>
<keyword evidence="2" id="KW-0732">Signal</keyword>